<evidence type="ECO:0000313" key="8">
    <source>
        <dbReference type="Proteomes" id="UP000820669"/>
    </source>
</evidence>
<evidence type="ECO:0000259" key="6">
    <source>
        <dbReference type="Pfam" id="PF02656"/>
    </source>
</evidence>
<dbReference type="Pfam" id="PF02656">
    <property type="entry name" value="DUF202"/>
    <property type="match status" value="1"/>
</dbReference>
<dbReference type="RefSeq" id="WP_169381043.1">
    <property type="nucleotide sequence ID" value="NZ_JAAXLA010000013.1"/>
</dbReference>
<protein>
    <submittedName>
        <fullName evidence="7">DUF202 domain-containing protein</fullName>
    </submittedName>
</protein>
<comment type="caution">
    <text evidence="7">The sequence shown here is derived from an EMBL/GenBank/DDBJ whole genome shotgun (WGS) entry which is preliminary data.</text>
</comment>
<dbReference type="EMBL" id="JAAXLA010000013">
    <property type="protein sequence ID" value="NMH97600.1"/>
    <property type="molecule type" value="Genomic_DNA"/>
</dbReference>
<dbReference type="InterPro" id="IPR003807">
    <property type="entry name" value="DUF202"/>
</dbReference>
<name>A0ABX1S7Q9_9PSEU</name>
<feature type="transmembrane region" description="Helical" evidence="5">
    <location>
        <begin position="50"/>
        <end position="69"/>
    </location>
</feature>
<feature type="transmembrane region" description="Helical" evidence="5">
    <location>
        <begin position="89"/>
        <end position="109"/>
    </location>
</feature>
<sequence>MSRSARRLGDRPGLQAERTVLAWDRTALGFLANGALLLVRNIHTAQYQRWLPAVAAFGLGVACFTLARLRQRRLTRTPPERIGPARGPLTTITVFICLLAVLVIVFLIGTR</sequence>
<keyword evidence="2 5" id="KW-0812">Transmembrane</keyword>
<evidence type="ECO:0000256" key="5">
    <source>
        <dbReference type="SAM" id="Phobius"/>
    </source>
</evidence>
<proteinExistence type="predicted"/>
<organism evidence="7 8">
    <name type="scientific">Pseudonocardia acidicola</name>
    <dbReference type="NCBI Taxonomy" id="2724939"/>
    <lineage>
        <taxon>Bacteria</taxon>
        <taxon>Bacillati</taxon>
        <taxon>Actinomycetota</taxon>
        <taxon>Actinomycetes</taxon>
        <taxon>Pseudonocardiales</taxon>
        <taxon>Pseudonocardiaceae</taxon>
        <taxon>Pseudonocardia</taxon>
    </lineage>
</organism>
<evidence type="ECO:0000313" key="7">
    <source>
        <dbReference type="EMBL" id="NMH97600.1"/>
    </source>
</evidence>
<feature type="domain" description="DUF202" evidence="6">
    <location>
        <begin position="11"/>
        <end position="74"/>
    </location>
</feature>
<evidence type="ECO:0000256" key="3">
    <source>
        <dbReference type="ARBA" id="ARBA00022989"/>
    </source>
</evidence>
<evidence type="ECO:0000256" key="2">
    <source>
        <dbReference type="ARBA" id="ARBA00022692"/>
    </source>
</evidence>
<keyword evidence="8" id="KW-1185">Reference proteome</keyword>
<evidence type="ECO:0000256" key="1">
    <source>
        <dbReference type="ARBA" id="ARBA00004127"/>
    </source>
</evidence>
<evidence type="ECO:0000256" key="4">
    <source>
        <dbReference type="ARBA" id="ARBA00023136"/>
    </source>
</evidence>
<gene>
    <name evidence="7" type="ORF">HF526_09785</name>
</gene>
<comment type="subcellular location">
    <subcellularLocation>
        <location evidence="1">Endomembrane system</location>
        <topology evidence="1">Multi-pass membrane protein</topology>
    </subcellularLocation>
</comment>
<keyword evidence="3 5" id="KW-1133">Transmembrane helix</keyword>
<keyword evidence="4 5" id="KW-0472">Membrane</keyword>
<accession>A0ABX1S7Q9</accession>
<dbReference type="Proteomes" id="UP000820669">
    <property type="component" value="Unassembled WGS sequence"/>
</dbReference>
<reference evidence="7 8" key="1">
    <citation type="submission" date="2020-04" db="EMBL/GenBank/DDBJ databases">
        <authorList>
            <person name="Klaysubun C."/>
            <person name="Duangmal K."/>
            <person name="Lipun K."/>
        </authorList>
    </citation>
    <scope>NUCLEOTIDE SEQUENCE [LARGE SCALE GENOMIC DNA]</scope>
    <source>
        <strain evidence="7 8">K10HN5</strain>
    </source>
</reference>